<dbReference type="GO" id="GO:0016829">
    <property type="term" value="F:lyase activity"/>
    <property type="evidence" value="ECO:0007669"/>
    <property type="project" value="UniProtKB-KW"/>
</dbReference>
<evidence type="ECO:0000313" key="1">
    <source>
        <dbReference type="EMBL" id="MBB6102697.1"/>
    </source>
</evidence>
<dbReference type="RefSeq" id="WP_221303665.1">
    <property type="nucleotide sequence ID" value="NZ_JACHBW010000006.1"/>
</dbReference>
<sequence>MNFWIALLALVVFVVFLTRNDWHKFRRPKVEPAIRDMLVEHQARIDMHMAATRLLLRTHPNREEAAALLREAATRLRGNSVREFPDTHAVYDQGVDIALQALIGD</sequence>
<gene>
    <name evidence="1" type="ORF">F4827_002549</name>
</gene>
<dbReference type="AlphaFoldDB" id="A0A7W9TWK1"/>
<protein>
    <submittedName>
        <fullName evidence="1">Streptogramin lyase</fullName>
    </submittedName>
</protein>
<accession>A0A7W9TWK1</accession>
<keyword evidence="2" id="KW-1185">Reference proteome</keyword>
<comment type="caution">
    <text evidence="1">The sequence shown here is derived from an EMBL/GenBank/DDBJ whole genome shotgun (WGS) entry which is preliminary data.</text>
</comment>
<evidence type="ECO:0000313" key="2">
    <source>
        <dbReference type="Proteomes" id="UP000571554"/>
    </source>
</evidence>
<proteinExistence type="predicted"/>
<reference evidence="1 2" key="1">
    <citation type="submission" date="2020-08" db="EMBL/GenBank/DDBJ databases">
        <title>Above-ground endophytic microbial communities from plants in different locations in the United States.</title>
        <authorList>
            <person name="Frank C."/>
        </authorList>
    </citation>
    <scope>NUCLEOTIDE SEQUENCE [LARGE SCALE GENOMIC DNA]</scope>
    <source>
        <strain evidence="1 2">WP4_2_2</strain>
    </source>
</reference>
<dbReference type="EMBL" id="JACHBW010000006">
    <property type="protein sequence ID" value="MBB6102697.1"/>
    <property type="molecule type" value="Genomic_DNA"/>
</dbReference>
<name>A0A7W9TWK1_9BURK</name>
<dbReference type="Proteomes" id="UP000571554">
    <property type="component" value="Unassembled WGS sequence"/>
</dbReference>
<organism evidence="1 2">
    <name type="scientific">Paraburkholderia bannensis</name>
    <dbReference type="NCBI Taxonomy" id="765414"/>
    <lineage>
        <taxon>Bacteria</taxon>
        <taxon>Pseudomonadati</taxon>
        <taxon>Pseudomonadota</taxon>
        <taxon>Betaproteobacteria</taxon>
        <taxon>Burkholderiales</taxon>
        <taxon>Burkholderiaceae</taxon>
        <taxon>Paraburkholderia</taxon>
    </lineage>
</organism>
<keyword evidence="1" id="KW-0456">Lyase</keyword>